<feature type="region of interest" description="Disordered" evidence="1">
    <location>
        <begin position="1"/>
        <end position="56"/>
    </location>
</feature>
<evidence type="ECO:0000313" key="3">
    <source>
        <dbReference type="Proteomes" id="UP000182241"/>
    </source>
</evidence>
<gene>
    <name evidence="2" type="ORF">SAMN04489793_3155</name>
</gene>
<dbReference type="Proteomes" id="UP000182241">
    <property type="component" value="Unassembled WGS sequence"/>
</dbReference>
<protein>
    <submittedName>
        <fullName evidence="2">Uncharacterized protein</fullName>
    </submittedName>
</protein>
<accession>A0A1H4V7B0</accession>
<dbReference type="AlphaFoldDB" id="A0A1H4V7B0"/>
<keyword evidence="3" id="KW-1185">Reference proteome</keyword>
<evidence type="ECO:0000256" key="1">
    <source>
        <dbReference type="SAM" id="MobiDB-lite"/>
    </source>
</evidence>
<evidence type="ECO:0000313" key="2">
    <source>
        <dbReference type="EMBL" id="SEC76498.1"/>
    </source>
</evidence>
<reference evidence="3" key="1">
    <citation type="submission" date="2016-10" db="EMBL/GenBank/DDBJ databases">
        <authorList>
            <person name="Varghese N."/>
            <person name="Submissions S."/>
        </authorList>
    </citation>
    <scope>NUCLEOTIDE SEQUENCE [LARGE SCALE GENOMIC DNA]</scope>
    <source>
        <strain evidence="3">DSM 44234</strain>
    </source>
</reference>
<organism evidence="2 3">
    <name type="scientific">Tsukamurella tyrosinosolvens</name>
    <dbReference type="NCBI Taxonomy" id="57704"/>
    <lineage>
        <taxon>Bacteria</taxon>
        <taxon>Bacillati</taxon>
        <taxon>Actinomycetota</taxon>
        <taxon>Actinomycetes</taxon>
        <taxon>Mycobacteriales</taxon>
        <taxon>Tsukamurellaceae</taxon>
        <taxon>Tsukamurella</taxon>
    </lineage>
</organism>
<dbReference type="STRING" id="57704.SAMN04489793_3155"/>
<dbReference type="EMBL" id="FNSA01000003">
    <property type="protein sequence ID" value="SEC76498.1"/>
    <property type="molecule type" value="Genomic_DNA"/>
</dbReference>
<name>A0A1H4V7B0_TSUTY</name>
<sequence length="56" mass="6046">MAITRQMECERHGGPWGGDVTCPRCTTEEGFPRDPFKPGPIGPGTGTRTTKEETAP</sequence>
<proteinExistence type="predicted"/>
<feature type="compositionally biased region" description="Basic and acidic residues" evidence="1">
    <location>
        <begin position="26"/>
        <end position="36"/>
    </location>
</feature>